<sequence>MFPRIGASLKRKQAAAAAGATFANIAVAITINVLTSGWSWLVFVALAVLSAAWVGLEIWRATPRRGHGGSTVISTVPRPGGAFVPRPELTARIVRPLLSGKAGQVGITTGLAGAGGFGKTTLAAEVCERPDIKATFSWIDWVTVGQEVRGAALADTINDLIERIDGQRPGLTSPEQAGFRLGELLEEKGRSLLVVDDVWTAEQLRPFLNAGRGCTLLITTRIPDLLPDGAEAVVVDQMSRQQARDLVTGGLPELPEELREQLLDLTGRWPLALGLANGALRRAARDGSDVAATASLLLRRLQERGPTALDVTDAARRDRAVAATLESSLGVLGDRRDRVVELAIFPEDVEIPQQLVATLWQKTAGLSPEDGERLGDELAELSLVTRRAGTTDLRLHDIVRTYLRYECGTERLTVLHQSFLDAVAATLPEPDRQPVPWWTLPTSAEHLWRTLAYHLAGAERTDELSTLVTSPPWVIAKLRRFGPVAIAEDLALVRTEPATDLTRFLDQMGHLLIAGTPDHAVVNALAQRLSQVDWLAELREAALKAVDGVPRLVPRRPLPDLPDPALNRVLEGAEGQVSASALSPDGSWLAVAVNDGIRLWEPESGRLIRLVDAPDIDDDVLALSPDGKVLASADDEGTIRLWDTGTWRTTSVLRGHSTWLSSLAFSADGEKLFTLDSDGNVFTWDLPTGVKTGGFKVPESARACLPVVEGRLLLLDRDGLKLWNPEAGTHTVLPEEPYTYVINVAVSPDQRWIAAVGITGLSVYDAGRAGKLWHTLHHHLDLTAAAFSSDGHTLATGGEDGIVTFWDTRTWLPTGRIAAHGAEVRRLAFTADGSVLASTGGDGTLRLWTPARARTGIDRDRDGGVKACAAPADGSWLAVAKANSVVVYDPASAEPREELRYLGGIDTLQTTLDGRHLAAERTSSVCVSDTGNWQSSHSLNHPAGRYVRDLSIGGDIVCVSQQDHVVAWNIGTWADPVVLTAGETGGLQVHDQVPEVPDSRLDTLKRRFKRGSRDVHYLEATVAPSGSWIAVKDGNRLLIADTGTWKTLKTLTFGTEPDGSLIVPDESALIVHVDGKLQYWDTRSWTLVRELKTAEADAKAGAWSPGCSLLAVVTEDRALRILDARTWACLTEFRLDGEVSGCAWLSDDRLVAVGGHGISWFTYVPGDEHGEPRSEQPGNA</sequence>
<evidence type="ECO:0000256" key="3">
    <source>
        <dbReference type="PROSITE-ProRule" id="PRU00221"/>
    </source>
</evidence>
<gene>
    <name evidence="5" type="ORF">CF165_35585</name>
</gene>
<keyword evidence="2" id="KW-0677">Repeat</keyword>
<dbReference type="PROSITE" id="PS50082">
    <property type="entry name" value="WD_REPEATS_2"/>
    <property type="match status" value="4"/>
</dbReference>
<dbReference type="Pfam" id="PF00400">
    <property type="entry name" value="WD40"/>
    <property type="match status" value="5"/>
</dbReference>
<feature type="repeat" description="WD" evidence="3">
    <location>
        <begin position="621"/>
        <end position="652"/>
    </location>
</feature>
<dbReference type="Proteomes" id="UP000215199">
    <property type="component" value="Unassembled WGS sequence"/>
</dbReference>
<dbReference type="GO" id="GO:0005829">
    <property type="term" value="C:cytosol"/>
    <property type="evidence" value="ECO:0007669"/>
    <property type="project" value="UniProtKB-ARBA"/>
</dbReference>
<evidence type="ECO:0000259" key="4">
    <source>
        <dbReference type="Pfam" id="PF00931"/>
    </source>
</evidence>
<dbReference type="InterPro" id="IPR002182">
    <property type="entry name" value="NB-ARC"/>
</dbReference>
<proteinExistence type="predicted"/>
<dbReference type="InterPro" id="IPR001680">
    <property type="entry name" value="WD40_rpt"/>
</dbReference>
<evidence type="ECO:0000313" key="5">
    <source>
        <dbReference type="EMBL" id="OXM62081.1"/>
    </source>
</evidence>
<dbReference type="Gene3D" id="2.130.10.10">
    <property type="entry name" value="YVTN repeat-like/Quinoprotein amine dehydrogenase"/>
    <property type="match status" value="3"/>
</dbReference>
<dbReference type="Gene3D" id="1.25.40.370">
    <property type="match status" value="1"/>
</dbReference>
<dbReference type="PRINTS" id="PR00364">
    <property type="entry name" value="DISEASERSIST"/>
</dbReference>
<name>A0A229STU2_9PSEU</name>
<dbReference type="SUPFAM" id="SSF50978">
    <property type="entry name" value="WD40 repeat-like"/>
    <property type="match status" value="2"/>
</dbReference>
<organism evidence="5 6">
    <name type="scientific">Amycolatopsis vastitatis</name>
    <dbReference type="NCBI Taxonomy" id="1905142"/>
    <lineage>
        <taxon>Bacteria</taxon>
        <taxon>Bacillati</taxon>
        <taxon>Actinomycetota</taxon>
        <taxon>Actinomycetes</taxon>
        <taxon>Pseudonocardiales</taxon>
        <taxon>Pseudonocardiaceae</taxon>
        <taxon>Amycolatopsis</taxon>
    </lineage>
</organism>
<dbReference type="SUPFAM" id="SSF52540">
    <property type="entry name" value="P-loop containing nucleoside triphosphate hydrolases"/>
    <property type="match status" value="1"/>
</dbReference>
<dbReference type="Pfam" id="PF00931">
    <property type="entry name" value="NB-ARC"/>
    <property type="match status" value="1"/>
</dbReference>
<dbReference type="InterPro" id="IPR036322">
    <property type="entry name" value="WD40_repeat_dom_sf"/>
</dbReference>
<reference evidence="6" key="1">
    <citation type="submission" date="2017-07" db="EMBL/GenBank/DDBJ databases">
        <title>Comparative genome mining reveals phylogenetic distribution patterns of secondary metabolites in Amycolatopsis.</title>
        <authorList>
            <person name="Adamek M."/>
            <person name="Alanjary M."/>
            <person name="Sales-Ortells H."/>
            <person name="Goodfellow M."/>
            <person name="Bull A.T."/>
            <person name="Kalinowski J."/>
            <person name="Ziemert N."/>
        </authorList>
    </citation>
    <scope>NUCLEOTIDE SEQUENCE [LARGE SCALE GENOMIC DNA]</scope>
    <source>
        <strain evidence="6">H5</strain>
    </source>
</reference>
<accession>A0A229STU2</accession>
<dbReference type="CDD" id="cd00200">
    <property type="entry name" value="WD40"/>
    <property type="match status" value="1"/>
</dbReference>
<feature type="repeat" description="WD" evidence="3">
    <location>
        <begin position="817"/>
        <end position="848"/>
    </location>
</feature>
<evidence type="ECO:0000256" key="2">
    <source>
        <dbReference type="ARBA" id="ARBA00022737"/>
    </source>
</evidence>
<dbReference type="PANTHER" id="PTHR19879">
    <property type="entry name" value="TRANSCRIPTION INITIATION FACTOR TFIID"/>
    <property type="match status" value="1"/>
</dbReference>
<dbReference type="PROSITE" id="PS50294">
    <property type="entry name" value="WD_REPEATS_REGION"/>
    <property type="match status" value="3"/>
</dbReference>
<keyword evidence="6" id="KW-1185">Reference proteome</keyword>
<evidence type="ECO:0000313" key="6">
    <source>
        <dbReference type="Proteomes" id="UP000215199"/>
    </source>
</evidence>
<dbReference type="Gene3D" id="1.10.10.10">
    <property type="entry name" value="Winged helix-like DNA-binding domain superfamily/Winged helix DNA-binding domain"/>
    <property type="match status" value="1"/>
</dbReference>
<feature type="domain" description="NB-ARC" evidence="4">
    <location>
        <begin position="105"/>
        <end position="223"/>
    </location>
</feature>
<dbReference type="InterPro" id="IPR036388">
    <property type="entry name" value="WH-like_DNA-bd_sf"/>
</dbReference>
<dbReference type="GO" id="GO:0043531">
    <property type="term" value="F:ADP binding"/>
    <property type="evidence" value="ECO:0007669"/>
    <property type="project" value="InterPro"/>
</dbReference>
<feature type="repeat" description="WD" evidence="3">
    <location>
        <begin position="653"/>
        <end position="689"/>
    </location>
</feature>
<feature type="repeat" description="WD" evidence="3">
    <location>
        <begin position="775"/>
        <end position="810"/>
    </location>
</feature>
<dbReference type="EMBL" id="NMUL01000042">
    <property type="protein sequence ID" value="OXM62081.1"/>
    <property type="molecule type" value="Genomic_DNA"/>
</dbReference>
<dbReference type="SMART" id="SM00320">
    <property type="entry name" value="WD40"/>
    <property type="match status" value="8"/>
</dbReference>
<dbReference type="InterPro" id="IPR015943">
    <property type="entry name" value="WD40/YVTN_repeat-like_dom_sf"/>
</dbReference>
<dbReference type="Gene3D" id="3.40.50.300">
    <property type="entry name" value="P-loop containing nucleotide triphosphate hydrolases"/>
    <property type="match status" value="1"/>
</dbReference>
<dbReference type="PROSITE" id="PS00678">
    <property type="entry name" value="WD_REPEATS_1"/>
    <property type="match status" value="2"/>
</dbReference>
<protein>
    <recommendedName>
        <fullName evidence="4">NB-ARC domain-containing protein</fullName>
    </recommendedName>
</protein>
<dbReference type="InterPro" id="IPR019775">
    <property type="entry name" value="WD40_repeat_CS"/>
</dbReference>
<keyword evidence="1 3" id="KW-0853">WD repeat</keyword>
<dbReference type="AlphaFoldDB" id="A0A229STU2"/>
<dbReference type="InterPro" id="IPR027417">
    <property type="entry name" value="P-loop_NTPase"/>
</dbReference>
<evidence type="ECO:0000256" key="1">
    <source>
        <dbReference type="ARBA" id="ARBA00022574"/>
    </source>
</evidence>
<comment type="caution">
    <text evidence="5">The sequence shown here is derived from an EMBL/GenBank/DDBJ whole genome shotgun (WGS) entry which is preliminary data.</text>
</comment>
<dbReference type="PANTHER" id="PTHR19879:SF9">
    <property type="entry name" value="TRANSCRIPTION INITIATION FACTOR TFIID SUBUNIT 5"/>
    <property type="match status" value="1"/>
</dbReference>